<keyword evidence="3" id="KW-1185">Reference proteome</keyword>
<keyword evidence="1" id="KW-0732">Signal</keyword>
<dbReference type="EMBL" id="CP036272">
    <property type="protein sequence ID" value="QDT58550.1"/>
    <property type="molecule type" value="Genomic_DNA"/>
</dbReference>
<feature type="signal peptide" evidence="1">
    <location>
        <begin position="1"/>
        <end position="24"/>
    </location>
</feature>
<accession>A0A517SQZ2</accession>
<sequence precursor="true">MLYFRCLFAACVACCGNWIMPASAQQIEQSEAGPEIEILSKGRLDQPPIEYLKTPGQNPVSRLRDQLRDGSVQLDYEPQQGYVKSLLKHLQIPIDSQILVFSKTSLQAFRISPSNPRAFYFNDEVVVGWIQGSSLVEIATADPELGVAFYSMQMGRRPYLSRENNRCLTCHETTTGAGKHPVHMVRSVSTRSSGKINLLLDMHDTDHTSPIEERWGGWFVTGDAGGMQHMGNSFLENETMVAFGKDSSETLQSQFDTSLWPSPTSDLIALMILEHQIGMQNRMIEANYAAKRLTAGYQVAEDGSVSTQEAINEYASSIVDYMLFADEVPLTASIKGSSSFTESFQKQGLTAKNGRSLRELDLNTRLFRYPCSYQIYTPQFDRLQPQLLAAVYRQLHDVLSGKNASPRYEHLAKQDRDAILAILIETKKNLPDYFQP</sequence>
<proteinExistence type="predicted"/>
<protein>
    <recommendedName>
        <fullName evidence="4">Cytochrome c domain-containing protein</fullName>
    </recommendedName>
</protein>
<dbReference type="AlphaFoldDB" id="A0A517SQZ2"/>
<feature type="chain" id="PRO_5021977437" description="Cytochrome c domain-containing protein" evidence="1">
    <location>
        <begin position="25"/>
        <end position="436"/>
    </location>
</feature>
<reference evidence="2 3" key="1">
    <citation type="submission" date="2019-02" db="EMBL/GenBank/DDBJ databases">
        <title>Deep-cultivation of Planctomycetes and their phenomic and genomic characterization uncovers novel biology.</title>
        <authorList>
            <person name="Wiegand S."/>
            <person name="Jogler M."/>
            <person name="Boedeker C."/>
            <person name="Pinto D."/>
            <person name="Vollmers J."/>
            <person name="Rivas-Marin E."/>
            <person name="Kohn T."/>
            <person name="Peeters S.H."/>
            <person name="Heuer A."/>
            <person name="Rast P."/>
            <person name="Oberbeckmann S."/>
            <person name="Bunk B."/>
            <person name="Jeske O."/>
            <person name="Meyerdierks A."/>
            <person name="Storesund J.E."/>
            <person name="Kallscheuer N."/>
            <person name="Luecker S."/>
            <person name="Lage O.M."/>
            <person name="Pohl T."/>
            <person name="Merkel B.J."/>
            <person name="Hornburger P."/>
            <person name="Mueller R.-W."/>
            <person name="Bruemmer F."/>
            <person name="Labrenz M."/>
            <person name="Spormann A.M."/>
            <person name="Op den Camp H."/>
            <person name="Overmann J."/>
            <person name="Amann R."/>
            <person name="Jetten M.S.M."/>
            <person name="Mascher T."/>
            <person name="Medema M.H."/>
            <person name="Devos D.P."/>
            <person name="Kaster A.-K."/>
            <person name="Ovreas L."/>
            <person name="Rohde M."/>
            <person name="Galperin M.Y."/>
            <person name="Jogler C."/>
        </authorList>
    </citation>
    <scope>NUCLEOTIDE SEQUENCE [LARGE SCALE GENOMIC DNA]</scope>
    <source>
        <strain evidence="2 3">SV_7m_r</strain>
    </source>
</reference>
<gene>
    <name evidence="2" type="ORF">SV7mr_10430</name>
</gene>
<evidence type="ECO:0008006" key="4">
    <source>
        <dbReference type="Google" id="ProtNLM"/>
    </source>
</evidence>
<evidence type="ECO:0000313" key="3">
    <source>
        <dbReference type="Proteomes" id="UP000315003"/>
    </source>
</evidence>
<organism evidence="2 3">
    <name type="scientific">Stieleria bergensis</name>
    <dbReference type="NCBI Taxonomy" id="2528025"/>
    <lineage>
        <taxon>Bacteria</taxon>
        <taxon>Pseudomonadati</taxon>
        <taxon>Planctomycetota</taxon>
        <taxon>Planctomycetia</taxon>
        <taxon>Pirellulales</taxon>
        <taxon>Pirellulaceae</taxon>
        <taxon>Stieleria</taxon>
    </lineage>
</organism>
<dbReference type="Proteomes" id="UP000315003">
    <property type="component" value="Chromosome"/>
</dbReference>
<evidence type="ECO:0000256" key="1">
    <source>
        <dbReference type="SAM" id="SignalP"/>
    </source>
</evidence>
<name>A0A517SQZ2_9BACT</name>
<evidence type="ECO:0000313" key="2">
    <source>
        <dbReference type="EMBL" id="QDT58550.1"/>
    </source>
</evidence>